<keyword evidence="2" id="KW-1185">Reference proteome</keyword>
<dbReference type="EMBL" id="CP007174">
    <property type="protein sequence ID" value="AIF85425.1"/>
    <property type="molecule type" value="Genomic_DNA"/>
</dbReference>
<proteinExistence type="predicted"/>
<name>A0A075MVZ4_9ARCH</name>
<protein>
    <submittedName>
        <fullName evidence="1">Uncharacterized protein</fullName>
    </submittedName>
</protein>
<sequence>MFSPAMIAKAKKAKELHKSVPAPLKVHEHIEDRPEGAGLYVFQALFAKKEDAERFMQLYQLSSDLEKYVEGD</sequence>
<dbReference type="KEGG" id="nev:NTE_03397"/>
<gene>
    <name evidence="1" type="ORF">NTE_03397</name>
</gene>
<dbReference type="HOGENOM" id="CLU_2712616_0_0_2"/>
<dbReference type="Proteomes" id="UP000028194">
    <property type="component" value="Chromosome"/>
</dbReference>
<organism evidence="1 2">
    <name type="scientific">Candidatus Nitrososphaera evergladensis SR1</name>
    <dbReference type="NCBI Taxonomy" id="1459636"/>
    <lineage>
        <taxon>Archaea</taxon>
        <taxon>Nitrososphaerota</taxon>
        <taxon>Nitrososphaeria</taxon>
        <taxon>Nitrososphaerales</taxon>
        <taxon>Nitrososphaeraceae</taxon>
        <taxon>Nitrososphaera</taxon>
    </lineage>
</organism>
<dbReference type="STRING" id="1459636.NTE_03397"/>
<dbReference type="AlphaFoldDB" id="A0A075MVZ4"/>
<dbReference type="GeneID" id="41599043"/>
<reference evidence="1 2" key="1">
    <citation type="journal article" date="2014" name="PLoS ONE">
        <title>Genome Sequence of Candidatus Nitrososphaera evergladensis from Group I.1b Enriched from Everglades Soil Reveals Novel Genomic Features of the Ammonia-Oxidizing Archaea.</title>
        <authorList>
            <person name="Zhalnina K.V."/>
            <person name="Dias R."/>
            <person name="Leonard M.T."/>
            <person name="Dorr de Quadros P."/>
            <person name="Camargo F.A."/>
            <person name="Drew J.C."/>
            <person name="Farmerie W.G."/>
            <person name="Daroub S.H."/>
            <person name="Triplett E.W."/>
        </authorList>
    </citation>
    <scope>NUCLEOTIDE SEQUENCE [LARGE SCALE GENOMIC DNA]</scope>
    <source>
        <strain evidence="1 2">SR1</strain>
    </source>
</reference>
<evidence type="ECO:0000313" key="1">
    <source>
        <dbReference type="EMBL" id="AIF85425.1"/>
    </source>
</evidence>
<evidence type="ECO:0000313" key="2">
    <source>
        <dbReference type="Proteomes" id="UP000028194"/>
    </source>
</evidence>
<accession>A0A075MVZ4</accession>
<dbReference type="RefSeq" id="WP_148701838.1">
    <property type="nucleotide sequence ID" value="NZ_CP007174.1"/>
</dbReference>